<evidence type="ECO:0000313" key="3">
    <source>
        <dbReference type="Proteomes" id="UP001212152"/>
    </source>
</evidence>
<evidence type="ECO:0000256" key="1">
    <source>
        <dbReference type="SAM" id="MobiDB-lite"/>
    </source>
</evidence>
<keyword evidence="3" id="KW-1185">Reference proteome</keyword>
<sequence>MPSSSRQKDLTGKVEESDTETETATETSLPPQRSFSPASQLLLLLLLLPTAVAARNRQHHHNHNHNHACWRKVRFDVPQGTAYLKGELPEGLPTETVRILDVAPPSYRGNTTLLIKQSPAGLRREIRLALDDGRLAILSADDDTVVRSPVLSDDLARAEQVGVSGLYLEVYILDERGNPSMLDGNVTENVTLFCAETDGQGHPLVLAGGMKKNVSLFGDARACVRPVSAHRQRQVYLGHTR</sequence>
<gene>
    <name evidence="2" type="ORF">HDU87_002612</name>
</gene>
<evidence type="ECO:0000313" key="2">
    <source>
        <dbReference type="EMBL" id="KAJ3185046.1"/>
    </source>
</evidence>
<organism evidence="2 3">
    <name type="scientific">Geranomyces variabilis</name>
    <dbReference type="NCBI Taxonomy" id="109894"/>
    <lineage>
        <taxon>Eukaryota</taxon>
        <taxon>Fungi</taxon>
        <taxon>Fungi incertae sedis</taxon>
        <taxon>Chytridiomycota</taxon>
        <taxon>Chytridiomycota incertae sedis</taxon>
        <taxon>Chytridiomycetes</taxon>
        <taxon>Spizellomycetales</taxon>
        <taxon>Powellomycetaceae</taxon>
        <taxon>Geranomyces</taxon>
    </lineage>
</organism>
<reference evidence="2" key="1">
    <citation type="submission" date="2020-05" db="EMBL/GenBank/DDBJ databases">
        <title>Phylogenomic resolution of chytrid fungi.</title>
        <authorList>
            <person name="Stajich J.E."/>
            <person name="Amses K."/>
            <person name="Simmons R."/>
            <person name="Seto K."/>
            <person name="Myers J."/>
            <person name="Bonds A."/>
            <person name="Quandt C.A."/>
            <person name="Barry K."/>
            <person name="Liu P."/>
            <person name="Grigoriev I."/>
            <person name="Longcore J.E."/>
            <person name="James T.Y."/>
        </authorList>
    </citation>
    <scope>NUCLEOTIDE SEQUENCE</scope>
    <source>
        <strain evidence="2">JEL0379</strain>
    </source>
</reference>
<dbReference type="Proteomes" id="UP001212152">
    <property type="component" value="Unassembled WGS sequence"/>
</dbReference>
<feature type="region of interest" description="Disordered" evidence="1">
    <location>
        <begin position="1"/>
        <end position="34"/>
    </location>
</feature>
<comment type="caution">
    <text evidence="2">The sequence shown here is derived from an EMBL/GenBank/DDBJ whole genome shotgun (WGS) entry which is preliminary data.</text>
</comment>
<proteinExistence type="predicted"/>
<accession>A0AAD5XR78</accession>
<dbReference type="AlphaFoldDB" id="A0AAD5XR78"/>
<name>A0AAD5XR78_9FUNG</name>
<dbReference type="EMBL" id="JADGJQ010000002">
    <property type="protein sequence ID" value="KAJ3185046.1"/>
    <property type="molecule type" value="Genomic_DNA"/>
</dbReference>
<protein>
    <submittedName>
        <fullName evidence="2">Uncharacterized protein</fullName>
    </submittedName>
</protein>
<feature type="compositionally biased region" description="Basic and acidic residues" evidence="1">
    <location>
        <begin position="1"/>
        <end position="16"/>
    </location>
</feature>